<dbReference type="PANTHER" id="PTHR11953:SF0">
    <property type="entry name" value="EXOSOME COMPLEX COMPONENT RRP41"/>
    <property type="match status" value="1"/>
</dbReference>
<dbReference type="InterPro" id="IPR002381">
    <property type="entry name" value="RNase_PH_bac-type"/>
</dbReference>
<proteinExistence type="inferred from homology"/>
<comment type="catalytic activity">
    <reaction evidence="6">
        <text>tRNA(n+1) + phosphate = tRNA(n) + a ribonucleoside 5'-diphosphate</text>
        <dbReference type="Rhea" id="RHEA:10628"/>
        <dbReference type="Rhea" id="RHEA-COMP:17343"/>
        <dbReference type="Rhea" id="RHEA-COMP:17344"/>
        <dbReference type="ChEBI" id="CHEBI:43474"/>
        <dbReference type="ChEBI" id="CHEBI:57930"/>
        <dbReference type="ChEBI" id="CHEBI:173114"/>
        <dbReference type="EC" id="2.7.7.56"/>
    </reaction>
</comment>
<dbReference type="GO" id="GO:0000049">
    <property type="term" value="F:tRNA binding"/>
    <property type="evidence" value="ECO:0007669"/>
    <property type="project" value="UniProtKB-UniRule"/>
</dbReference>
<dbReference type="InterPro" id="IPR027408">
    <property type="entry name" value="PNPase/RNase_PH_dom_sf"/>
</dbReference>
<dbReference type="GO" id="GO:0016075">
    <property type="term" value="P:rRNA catabolic process"/>
    <property type="evidence" value="ECO:0007669"/>
    <property type="project" value="UniProtKB-UniRule"/>
</dbReference>
<name>A0AAU7DQG1_9BACT</name>
<keyword evidence="6" id="KW-0808">Transferase</keyword>
<dbReference type="InterPro" id="IPR018336">
    <property type="entry name" value="RNase_PH_CS"/>
</dbReference>
<keyword evidence="4 6" id="KW-0819">tRNA processing</keyword>
<keyword evidence="3 6" id="KW-0820">tRNA-binding</keyword>
<evidence type="ECO:0000313" key="10">
    <source>
        <dbReference type="EMBL" id="XBH19295.1"/>
    </source>
</evidence>
<evidence type="ECO:0000256" key="7">
    <source>
        <dbReference type="SAM" id="MobiDB-lite"/>
    </source>
</evidence>
<dbReference type="GO" id="GO:0000175">
    <property type="term" value="F:3'-5'-RNA exonuclease activity"/>
    <property type="evidence" value="ECO:0007669"/>
    <property type="project" value="UniProtKB-UniRule"/>
</dbReference>
<dbReference type="InterPro" id="IPR015847">
    <property type="entry name" value="ExoRNase_PH_dom2"/>
</dbReference>
<dbReference type="GO" id="GO:0009022">
    <property type="term" value="F:tRNA nucleotidyltransferase activity"/>
    <property type="evidence" value="ECO:0007669"/>
    <property type="project" value="UniProtKB-UniRule"/>
</dbReference>
<evidence type="ECO:0000256" key="6">
    <source>
        <dbReference type="HAMAP-Rule" id="MF_00564"/>
    </source>
</evidence>
<comment type="similarity">
    <text evidence="1 6">Belongs to the RNase PH family.</text>
</comment>
<gene>
    <name evidence="6 10" type="primary">rph</name>
    <name evidence="10" type="ORF">P8935_08250</name>
</gene>
<dbReference type="InterPro" id="IPR020568">
    <property type="entry name" value="Ribosomal_Su5_D2-typ_SF"/>
</dbReference>
<evidence type="ECO:0000256" key="5">
    <source>
        <dbReference type="ARBA" id="ARBA00022884"/>
    </source>
</evidence>
<dbReference type="CDD" id="cd11362">
    <property type="entry name" value="RNase_PH_bact"/>
    <property type="match status" value="1"/>
</dbReference>
<dbReference type="PANTHER" id="PTHR11953">
    <property type="entry name" value="EXOSOME COMPLEX COMPONENT"/>
    <property type="match status" value="1"/>
</dbReference>
<evidence type="ECO:0000256" key="4">
    <source>
        <dbReference type="ARBA" id="ARBA00022694"/>
    </source>
</evidence>
<feature type="binding site" evidence="6">
    <location>
        <position position="95"/>
    </location>
    <ligand>
        <name>phosphate</name>
        <dbReference type="ChEBI" id="CHEBI:43474"/>
        <note>substrate</note>
    </ligand>
</feature>
<dbReference type="PROSITE" id="PS01277">
    <property type="entry name" value="RIBONUCLEASE_PH"/>
    <property type="match status" value="1"/>
</dbReference>
<organism evidence="10">
    <name type="scientific">Telmatobacter sp. DSM 110680</name>
    <dbReference type="NCBI Taxonomy" id="3036704"/>
    <lineage>
        <taxon>Bacteria</taxon>
        <taxon>Pseudomonadati</taxon>
        <taxon>Acidobacteriota</taxon>
        <taxon>Terriglobia</taxon>
        <taxon>Terriglobales</taxon>
        <taxon>Acidobacteriaceae</taxon>
        <taxon>Telmatobacter</taxon>
    </lineage>
</organism>
<dbReference type="SUPFAM" id="SSF54211">
    <property type="entry name" value="Ribosomal protein S5 domain 2-like"/>
    <property type="match status" value="1"/>
</dbReference>
<dbReference type="SUPFAM" id="SSF55666">
    <property type="entry name" value="Ribonuclease PH domain 2-like"/>
    <property type="match status" value="1"/>
</dbReference>
<dbReference type="Pfam" id="PF01138">
    <property type="entry name" value="RNase_PH"/>
    <property type="match status" value="1"/>
</dbReference>
<dbReference type="HAMAP" id="MF_00564">
    <property type="entry name" value="RNase_PH"/>
    <property type="match status" value="1"/>
</dbReference>
<feature type="domain" description="Exoribonuclease phosphorolytic" evidence="8">
    <location>
        <begin position="19"/>
        <end position="149"/>
    </location>
</feature>
<dbReference type="AlphaFoldDB" id="A0AAU7DQG1"/>
<dbReference type="RefSeq" id="WP_348264511.1">
    <property type="nucleotide sequence ID" value="NZ_CP121196.1"/>
</dbReference>
<evidence type="ECO:0000259" key="8">
    <source>
        <dbReference type="Pfam" id="PF01138"/>
    </source>
</evidence>
<evidence type="ECO:0000256" key="3">
    <source>
        <dbReference type="ARBA" id="ARBA00022555"/>
    </source>
</evidence>
<sequence length="247" mass="26325">MKPAENTSFFRPADRKPDQLRPLTLTPGYVQTAEGSVLVTLGNTRVLTNATIEQGVPGWLRNSGRGWVTAEYAMLPRSTVTRTPRESERGKIGGRTHEIQRLIGRSLRGVVDMHALGERTVILDCDVIQADGGTRTAAITGAAVALAIALNALVKAGTLKQSPMKQLVAATSVGIVGEVPLLDLCYEEDSQAEVDMNIVMTAEGGLVETQATAEKGSYSRSDLNGLIDLAEAGLKEIFAVQRAVLQG</sequence>
<feature type="domain" description="Exoribonuclease phosphorolytic" evidence="9">
    <location>
        <begin position="167"/>
        <end position="232"/>
    </location>
</feature>
<evidence type="ECO:0000259" key="9">
    <source>
        <dbReference type="Pfam" id="PF03725"/>
    </source>
</evidence>
<dbReference type="GO" id="GO:0031125">
    <property type="term" value="P:rRNA 3'-end processing"/>
    <property type="evidence" value="ECO:0007669"/>
    <property type="project" value="UniProtKB-ARBA"/>
</dbReference>
<dbReference type="Gene3D" id="3.30.230.70">
    <property type="entry name" value="GHMP Kinase, N-terminal domain"/>
    <property type="match status" value="1"/>
</dbReference>
<dbReference type="FunFam" id="3.30.230.70:FF:000003">
    <property type="entry name" value="Ribonuclease PH"/>
    <property type="match status" value="1"/>
</dbReference>
<protein>
    <recommendedName>
        <fullName evidence="6">Ribonuclease PH</fullName>
        <shortName evidence="6">RNase PH</shortName>
        <ecNumber evidence="6">2.7.7.56</ecNumber>
    </recommendedName>
    <alternativeName>
        <fullName evidence="6">tRNA nucleotidyltransferase</fullName>
    </alternativeName>
</protein>
<comment type="function">
    <text evidence="6">Phosphorolytic 3'-5' exoribonuclease that plays an important role in tRNA 3'-end maturation. Removes nucleotide residues following the 3'-CCA terminus of tRNAs; can also add nucleotides to the ends of RNA molecules by using nucleoside diphosphates as substrates, but this may not be physiologically important. Probably plays a role in initiation of 16S rRNA degradation (leading to ribosome degradation) during starvation.</text>
</comment>
<dbReference type="InterPro" id="IPR001247">
    <property type="entry name" value="ExoRNase_PH_dom1"/>
</dbReference>
<dbReference type="EC" id="2.7.7.56" evidence="6"/>
<comment type="subunit">
    <text evidence="6">Homohexameric ring arranged as a trimer of dimers.</text>
</comment>
<keyword evidence="5" id="KW-0694">RNA-binding</keyword>
<accession>A0AAU7DQG1</accession>
<keyword evidence="6" id="KW-0548">Nucleotidyltransferase</keyword>
<feature type="binding site" evidence="6">
    <location>
        <begin position="133"/>
        <end position="135"/>
    </location>
    <ligand>
        <name>phosphate</name>
        <dbReference type="ChEBI" id="CHEBI:43474"/>
        <note>substrate</note>
    </ligand>
</feature>
<reference evidence="10" key="1">
    <citation type="submission" date="2023-03" db="EMBL/GenBank/DDBJ databases">
        <title>Edaphobacter sp.</title>
        <authorList>
            <person name="Huber K.J."/>
            <person name="Papendorf J."/>
            <person name="Pilke C."/>
            <person name="Bunk B."/>
            <person name="Sproeer C."/>
            <person name="Pester M."/>
        </authorList>
    </citation>
    <scope>NUCLEOTIDE SEQUENCE</scope>
    <source>
        <strain evidence="10">DSM 110680</strain>
    </source>
</reference>
<keyword evidence="2 6" id="KW-0698">rRNA processing</keyword>
<evidence type="ECO:0000256" key="1">
    <source>
        <dbReference type="ARBA" id="ARBA00006678"/>
    </source>
</evidence>
<dbReference type="InterPro" id="IPR050080">
    <property type="entry name" value="RNase_PH"/>
</dbReference>
<dbReference type="InterPro" id="IPR036345">
    <property type="entry name" value="ExoRNase_PH_dom2_sf"/>
</dbReference>
<feature type="region of interest" description="Disordered" evidence="7">
    <location>
        <begin position="1"/>
        <end position="21"/>
    </location>
</feature>
<dbReference type="EMBL" id="CP121196">
    <property type="protein sequence ID" value="XBH19295.1"/>
    <property type="molecule type" value="Genomic_DNA"/>
</dbReference>
<dbReference type="GO" id="GO:0008033">
    <property type="term" value="P:tRNA processing"/>
    <property type="evidence" value="ECO:0007669"/>
    <property type="project" value="UniProtKB-UniRule"/>
</dbReference>
<dbReference type="NCBIfam" id="TIGR01966">
    <property type="entry name" value="RNasePH"/>
    <property type="match status" value="1"/>
</dbReference>
<evidence type="ECO:0000256" key="2">
    <source>
        <dbReference type="ARBA" id="ARBA00022552"/>
    </source>
</evidence>
<dbReference type="Pfam" id="PF03725">
    <property type="entry name" value="RNase_PH_C"/>
    <property type="match status" value="1"/>
</dbReference>